<dbReference type="AlphaFoldDB" id="A0A6J4SPR3"/>
<dbReference type="EMBL" id="CADCVK010000382">
    <property type="protein sequence ID" value="CAA9501231.1"/>
    <property type="molecule type" value="Genomic_DNA"/>
</dbReference>
<feature type="non-terminal residue" evidence="2">
    <location>
        <position position="30"/>
    </location>
</feature>
<feature type="compositionally biased region" description="Basic residues" evidence="1">
    <location>
        <begin position="1"/>
        <end position="14"/>
    </location>
</feature>
<feature type="region of interest" description="Disordered" evidence="1">
    <location>
        <begin position="1"/>
        <end position="30"/>
    </location>
</feature>
<organism evidence="2">
    <name type="scientific">uncultured Rubrobacteraceae bacterium</name>
    <dbReference type="NCBI Taxonomy" id="349277"/>
    <lineage>
        <taxon>Bacteria</taxon>
        <taxon>Bacillati</taxon>
        <taxon>Actinomycetota</taxon>
        <taxon>Rubrobacteria</taxon>
        <taxon>Rubrobacterales</taxon>
        <taxon>Rubrobacteraceae</taxon>
        <taxon>environmental samples</taxon>
    </lineage>
</organism>
<protein>
    <submittedName>
        <fullName evidence="2">Uncharacterized protein</fullName>
    </submittedName>
</protein>
<feature type="non-terminal residue" evidence="2">
    <location>
        <position position="1"/>
    </location>
</feature>
<accession>A0A6J4SPR3</accession>
<gene>
    <name evidence="2" type="ORF">AVDCRST_MAG12-2671</name>
</gene>
<proteinExistence type="predicted"/>
<evidence type="ECO:0000256" key="1">
    <source>
        <dbReference type="SAM" id="MobiDB-lite"/>
    </source>
</evidence>
<reference evidence="2" key="1">
    <citation type="submission" date="2020-02" db="EMBL/GenBank/DDBJ databases">
        <authorList>
            <person name="Meier V. D."/>
        </authorList>
    </citation>
    <scope>NUCLEOTIDE SEQUENCE</scope>
    <source>
        <strain evidence="2">AVDCRST_MAG12</strain>
    </source>
</reference>
<evidence type="ECO:0000313" key="2">
    <source>
        <dbReference type="EMBL" id="CAA9501231.1"/>
    </source>
</evidence>
<name>A0A6J4SPR3_9ACTN</name>
<sequence length="30" mass="3319">AGHPRRGLHPRRHRAEGALRETLHGGGPRI</sequence>